<feature type="coiled-coil region" evidence="1">
    <location>
        <begin position="82"/>
        <end position="109"/>
    </location>
</feature>
<dbReference type="AlphaFoldDB" id="X1L8H7"/>
<keyword evidence="1" id="KW-0175">Coiled coil</keyword>
<proteinExistence type="predicted"/>
<sequence length="110" mass="12681">MKVTHEFLEHSWVKVGDRVKFHDKEGVIDRIGKIQNFRGGLPTGDYRYSFSIRYEDTVHREEISEQGNVEVVDVELTQARIAEFAAAKMKEANKAFQSLKEQLKDLQGLV</sequence>
<comment type="caution">
    <text evidence="2">The sequence shown here is derived from an EMBL/GenBank/DDBJ whole genome shotgun (WGS) entry which is preliminary data.</text>
</comment>
<gene>
    <name evidence="2" type="ORF">S06H3_07461</name>
</gene>
<evidence type="ECO:0000313" key="2">
    <source>
        <dbReference type="EMBL" id="GAH98724.1"/>
    </source>
</evidence>
<organism evidence="2">
    <name type="scientific">marine sediment metagenome</name>
    <dbReference type="NCBI Taxonomy" id="412755"/>
    <lineage>
        <taxon>unclassified sequences</taxon>
        <taxon>metagenomes</taxon>
        <taxon>ecological metagenomes</taxon>
    </lineage>
</organism>
<protein>
    <submittedName>
        <fullName evidence="2">Uncharacterized protein</fullName>
    </submittedName>
</protein>
<reference evidence="2" key="1">
    <citation type="journal article" date="2014" name="Front. Microbiol.">
        <title>High frequency of phylogenetically diverse reductive dehalogenase-homologous genes in deep subseafloor sedimentary metagenomes.</title>
        <authorList>
            <person name="Kawai M."/>
            <person name="Futagami T."/>
            <person name="Toyoda A."/>
            <person name="Takaki Y."/>
            <person name="Nishi S."/>
            <person name="Hori S."/>
            <person name="Arai W."/>
            <person name="Tsubouchi T."/>
            <person name="Morono Y."/>
            <person name="Uchiyama I."/>
            <person name="Ito T."/>
            <person name="Fujiyama A."/>
            <person name="Inagaki F."/>
            <person name="Takami H."/>
        </authorList>
    </citation>
    <scope>NUCLEOTIDE SEQUENCE</scope>
    <source>
        <strain evidence="2">Expedition CK06-06</strain>
    </source>
</reference>
<dbReference type="EMBL" id="BARV01003026">
    <property type="protein sequence ID" value="GAH98724.1"/>
    <property type="molecule type" value="Genomic_DNA"/>
</dbReference>
<accession>X1L8H7</accession>
<name>X1L8H7_9ZZZZ</name>
<evidence type="ECO:0000256" key="1">
    <source>
        <dbReference type="SAM" id="Coils"/>
    </source>
</evidence>